<dbReference type="InterPro" id="IPR027434">
    <property type="entry name" value="Homing_endonucl"/>
</dbReference>
<comment type="function">
    <text evidence="4">Involved in cell division and chromosome segregation.</text>
</comment>
<dbReference type="Proteomes" id="UP000199476">
    <property type="component" value="Unassembled WGS sequence"/>
</dbReference>
<evidence type="ECO:0000256" key="2">
    <source>
        <dbReference type="ARBA" id="ARBA00023125"/>
    </source>
</evidence>
<evidence type="ECO:0000256" key="1">
    <source>
        <dbReference type="ARBA" id="ARBA00022618"/>
    </source>
</evidence>
<dbReference type="GO" id="GO:0051301">
    <property type="term" value="P:cell division"/>
    <property type="evidence" value="ECO:0007669"/>
    <property type="project" value="UniProtKB-UniRule"/>
</dbReference>
<keyword evidence="2 4" id="KW-0238">DNA-binding</keyword>
<name>A0A1G9RQA0_9FIRM</name>
<keyword evidence="1 4" id="KW-0132">Cell division</keyword>
<dbReference type="InterPro" id="IPR039518">
    <property type="entry name" value="WhiA_LAGLIDADG_dom"/>
</dbReference>
<dbReference type="STRING" id="321763.SAMN04488692_12323"/>
<feature type="domain" description="Sporulation regulator WhiA C-terminal" evidence="5">
    <location>
        <begin position="221"/>
        <end position="304"/>
    </location>
</feature>
<dbReference type="InterPro" id="IPR003802">
    <property type="entry name" value="Sporulation_regulator_WhiA"/>
</dbReference>
<evidence type="ECO:0000256" key="3">
    <source>
        <dbReference type="ARBA" id="ARBA00023306"/>
    </source>
</evidence>
<evidence type="ECO:0000313" key="8">
    <source>
        <dbReference type="EMBL" id="SDM25342.1"/>
    </source>
</evidence>
<dbReference type="EMBL" id="FNGO01000023">
    <property type="protein sequence ID" value="SDM25342.1"/>
    <property type="molecule type" value="Genomic_DNA"/>
</dbReference>
<accession>A0A1G9RQA0</accession>
<dbReference type="OrthoDB" id="401278at2"/>
<organism evidence="8 9">
    <name type="scientific">Halarsenatibacter silvermanii</name>
    <dbReference type="NCBI Taxonomy" id="321763"/>
    <lineage>
        <taxon>Bacteria</taxon>
        <taxon>Bacillati</taxon>
        <taxon>Bacillota</taxon>
        <taxon>Clostridia</taxon>
        <taxon>Halanaerobiales</taxon>
        <taxon>Halarsenatibacteraceae</taxon>
        <taxon>Halarsenatibacter</taxon>
    </lineage>
</organism>
<dbReference type="PANTHER" id="PTHR37307">
    <property type="entry name" value="CELL DIVISION PROTEIN WHIA-RELATED"/>
    <property type="match status" value="1"/>
</dbReference>
<feature type="domain" description="WhiA LAGLIDADG-like" evidence="7">
    <location>
        <begin position="127"/>
        <end position="218"/>
    </location>
</feature>
<evidence type="ECO:0000259" key="6">
    <source>
        <dbReference type="Pfam" id="PF10298"/>
    </source>
</evidence>
<dbReference type="InterPro" id="IPR018478">
    <property type="entry name" value="Sporu_reg_WhiA_N_dom"/>
</dbReference>
<dbReference type="InterPro" id="IPR023054">
    <property type="entry name" value="Sporulation_regulator_WhiA_C"/>
</dbReference>
<evidence type="ECO:0000259" key="7">
    <source>
        <dbReference type="Pfam" id="PF14527"/>
    </source>
</evidence>
<evidence type="ECO:0000259" key="5">
    <source>
        <dbReference type="Pfam" id="PF02650"/>
    </source>
</evidence>
<protein>
    <recommendedName>
        <fullName evidence="4">Probable cell division protein WhiA</fullName>
    </recommendedName>
</protein>
<proteinExistence type="inferred from homology"/>
<dbReference type="HAMAP" id="MF_01420">
    <property type="entry name" value="HTH_type_WhiA"/>
    <property type="match status" value="1"/>
</dbReference>
<dbReference type="Pfam" id="PF02650">
    <property type="entry name" value="HTH_WhiA"/>
    <property type="match status" value="1"/>
</dbReference>
<dbReference type="Pfam" id="PF14527">
    <property type="entry name" value="LAGLIDADG_WhiA"/>
    <property type="match status" value="1"/>
</dbReference>
<gene>
    <name evidence="4" type="primary">whiA</name>
    <name evidence="8" type="ORF">SAMN04488692_12323</name>
</gene>
<dbReference type="RefSeq" id="WP_089761532.1">
    <property type="nucleotide sequence ID" value="NZ_FNGO01000023.1"/>
</dbReference>
<dbReference type="PANTHER" id="PTHR37307:SF1">
    <property type="entry name" value="CELL DIVISION PROTEIN WHIA-RELATED"/>
    <property type="match status" value="1"/>
</dbReference>
<keyword evidence="9" id="KW-1185">Reference proteome</keyword>
<keyword evidence="3 4" id="KW-0131">Cell cycle</keyword>
<dbReference type="GO" id="GO:0003677">
    <property type="term" value="F:DNA binding"/>
    <property type="evidence" value="ECO:0007669"/>
    <property type="project" value="UniProtKB-UniRule"/>
</dbReference>
<feature type="domain" description="Sporulation transcription regulator WhiA N-terminal" evidence="6">
    <location>
        <begin position="22"/>
        <end position="105"/>
    </location>
</feature>
<dbReference type="SUPFAM" id="SSF55608">
    <property type="entry name" value="Homing endonucleases"/>
    <property type="match status" value="1"/>
</dbReference>
<evidence type="ECO:0000313" key="9">
    <source>
        <dbReference type="Proteomes" id="UP000199476"/>
    </source>
</evidence>
<dbReference type="Gene3D" id="3.10.28.10">
    <property type="entry name" value="Homing endonucleases"/>
    <property type="match status" value="1"/>
</dbReference>
<dbReference type="GO" id="GO:0043937">
    <property type="term" value="P:regulation of sporulation"/>
    <property type="evidence" value="ECO:0007669"/>
    <property type="project" value="InterPro"/>
</dbReference>
<dbReference type="NCBIfam" id="TIGR00647">
    <property type="entry name" value="DNA_bind_WhiA"/>
    <property type="match status" value="1"/>
</dbReference>
<dbReference type="AlphaFoldDB" id="A0A1G9RQA0"/>
<evidence type="ECO:0000256" key="4">
    <source>
        <dbReference type="HAMAP-Rule" id="MF_01420"/>
    </source>
</evidence>
<sequence>MSFTDEVKHELVRYDSDNEKELEAELTALMRRAGSIILSANRLAFRLEISYADLSRRVYSWLRSRYDLAVEVLAQDDRFGGGNNYEIYLPDQPELNSFLKKLKLLTEEGRPDFYINPRFFTHKKQAQAYIRGFFLAAGSVNRPEAEYHLEIRCDHSAQAEDLMKLFFTLNLRPGFIEHRDLFVLYFKNFESISAVLNLMGAEKAQLKLENNRIVSGMKEDVNRRVNFETANLDKTVSAAMEQLQAIKDMERAGKLQDLPSGLQEMAELRKNNPYASLKELGEKLDPPLSKSGVNSRMRRLKKIARGLRGEQ</sequence>
<comment type="similarity">
    <text evidence="4">Belongs to the WhiA family.</text>
</comment>
<dbReference type="Pfam" id="PF10298">
    <property type="entry name" value="WhiA_N"/>
    <property type="match status" value="1"/>
</dbReference>
<reference evidence="8 9" key="1">
    <citation type="submission" date="2016-10" db="EMBL/GenBank/DDBJ databases">
        <authorList>
            <person name="de Groot N.N."/>
        </authorList>
    </citation>
    <scope>NUCLEOTIDE SEQUENCE [LARGE SCALE GENOMIC DNA]</scope>
    <source>
        <strain evidence="8 9">SLAS-1</strain>
    </source>
</reference>